<evidence type="ECO:0000256" key="1">
    <source>
        <dbReference type="SAM" id="MobiDB-lite"/>
    </source>
</evidence>
<protein>
    <submittedName>
        <fullName evidence="2">Uncharacterized protein</fullName>
    </submittedName>
</protein>
<name>A0A7W9MZP8_9MICC</name>
<sequence length="69" mass="7434">MQQSLTQQVAVPRRVGTVQTAREHRDRLPAGCEHGAMRGSFDPVGAAGDNDAFLVCHPRRQVAGDVLPV</sequence>
<gene>
    <name evidence="2" type="ORF">HDA33_000467</name>
</gene>
<keyword evidence="3" id="KW-1185">Reference proteome</keyword>
<evidence type="ECO:0000313" key="2">
    <source>
        <dbReference type="EMBL" id="MBB5847903.1"/>
    </source>
</evidence>
<reference evidence="2 3" key="1">
    <citation type="submission" date="2020-08" db="EMBL/GenBank/DDBJ databases">
        <title>Sequencing the genomes of 1000 actinobacteria strains.</title>
        <authorList>
            <person name="Klenk H.-P."/>
        </authorList>
    </citation>
    <scope>NUCLEOTIDE SEQUENCE [LARGE SCALE GENOMIC DNA]</scope>
    <source>
        <strain evidence="2 3">DSM 17945</strain>
    </source>
</reference>
<accession>A0A7W9MZP8</accession>
<organism evidence="2 3">
    <name type="scientific">Micrococcus endophyticus</name>
    <dbReference type="NCBI Taxonomy" id="455343"/>
    <lineage>
        <taxon>Bacteria</taxon>
        <taxon>Bacillati</taxon>
        <taxon>Actinomycetota</taxon>
        <taxon>Actinomycetes</taxon>
        <taxon>Micrococcales</taxon>
        <taxon>Micrococcaceae</taxon>
        <taxon>Micrococcus</taxon>
    </lineage>
</organism>
<comment type="caution">
    <text evidence="2">The sequence shown here is derived from an EMBL/GenBank/DDBJ whole genome shotgun (WGS) entry which is preliminary data.</text>
</comment>
<evidence type="ECO:0000313" key="3">
    <source>
        <dbReference type="Proteomes" id="UP000567246"/>
    </source>
</evidence>
<feature type="region of interest" description="Disordered" evidence="1">
    <location>
        <begin position="1"/>
        <end position="25"/>
    </location>
</feature>
<dbReference type="Proteomes" id="UP000567246">
    <property type="component" value="Unassembled WGS sequence"/>
</dbReference>
<dbReference type="EMBL" id="JACHMW010000001">
    <property type="protein sequence ID" value="MBB5847903.1"/>
    <property type="molecule type" value="Genomic_DNA"/>
</dbReference>
<proteinExistence type="predicted"/>
<dbReference type="AlphaFoldDB" id="A0A7W9MZP8"/>